<keyword evidence="1" id="KW-1133">Transmembrane helix</keyword>
<keyword evidence="1" id="KW-0812">Transmembrane</keyword>
<evidence type="ECO:0000313" key="3">
    <source>
        <dbReference type="Proteomes" id="UP001267710"/>
    </source>
</evidence>
<proteinExistence type="predicted"/>
<organism evidence="2 3">
    <name type="scientific">Paracidovorax wautersii</name>
    <dbReference type="NCBI Taxonomy" id="1177982"/>
    <lineage>
        <taxon>Bacteria</taxon>
        <taxon>Pseudomonadati</taxon>
        <taxon>Pseudomonadota</taxon>
        <taxon>Betaproteobacteria</taxon>
        <taxon>Burkholderiales</taxon>
        <taxon>Comamonadaceae</taxon>
        <taxon>Paracidovorax</taxon>
    </lineage>
</organism>
<dbReference type="RefSeq" id="WP_309827750.1">
    <property type="nucleotide sequence ID" value="NZ_JAVIZX010000001.1"/>
</dbReference>
<protein>
    <submittedName>
        <fullName evidence="2">Uncharacterized protein</fullName>
    </submittedName>
</protein>
<comment type="caution">
    <text evidence="2">The sequence shown here is derived from an EMBL/GenBank/DDBJ whole genome shotgun (WGS) entry which is preliminary data.</text>
</comment>
<evidence type="ECO:0000256" key="1">
    <source>
        <dbReference type="SAM" id="Phobius"/>
    </source>
</evidence>
<reference evidence="2 3" key="1">
    <citation type="submission" date="2023-08" db="EMBL/GenBank/DDBJ databases">
        <title>Functional and genomic diversity of the sorghum phyllosphere microbiome.</title>
        <authorList>
            <person name="Shade A."/>
        </authorList>
    </citation>
    <scope>NUCLEOTIDE SEQUENCE [LARGE SCALE GENOMIC DNA]</scope>
    <source>
        <strain evidence="2 3">SORGH_AS_0335</strain>
    </source>
</reference>
<dbReference type="Proteomes" id="UP001267710">
    <property type="component" value="Unassembled WGS sequence"/>
</dbReference>
<accession>A0ABU1IBB2</accession>
<keyword evidence="1" id="KW-0472">Membrane</keyword>
<feature type="transmembrane region" description="Helical" evidence="1">
    <location>
        <begin position="13"/>
        <end position="34"/>
    </location>
</feature>
<dbReference type="EMBL" id="JAVIZX010000001">
    <property type="protein sequence ID" value="MDR6213878.1"/>
    <property type="molecule type" value="Genomic_DNA"/>
</dbReference>
<evidence type="ECO:0000313" key="2">
    <source>
        <dbReference type="EMBL" id="MDR6213878.1"/>
    </source>
</evidence>
<gene>
    <name evidence="2" type="ORF">QE399_001567</name>
</gene>
<keyword evidence="3" id="KW-1185">Reference proteome</keyword>
<name>A0ABU1IBB2_9BURK</name>
<sequence>MDSTAIAGVSQGVIAYLPLSLPLGITALFVWAVLRTESWHLLRRRFRQVVHGKGEITDSGIRAFVEDQSNLAAFRIFVGPAAATLEEARTLMEWCRTRDVDLGSLRMCGDHFDLKSRRIKVSERYLKWLGGFWRVCSDFPNCRLGFAAADLIVTGASYRQSKRAGLFRFRIGGAGGVAAA</sequence>
<dbReference type="InterPro" id="IPR046188">
    <property type="entry name" value="DUF6216"/>
</dbReference>
<dbReference type="Pfam" id="PF19723">
    <property type="entry name" value="DUF6216"/>
    <property type="match status" value="1"/>
</dbReference>